<reference evidence="2 3" key="1">
    <citation type="journal article" date="2019" name="Nat. Med.">
        <title>A library of human gut bacterial isolates paired with longitudinal multiomics data enables mechanistic microbiome research.</title>
        <authorList>
            <person name="Poyet M."/>
            <person name="Groussin M."/>
            <person name="Gibbons S.M."/>
            <person name="Avila-Pacheco J."/>
            <person name="Jiang X."/>
            <person name="Kearney S.M."/>
            <person name="Perrotta A.R."/>
            <person name="Berdy B."/>
            <person name="Zhao S."/>
            <person name="Lieberman T.D."/>
            <person name="Swanson P.K."/>
            <person name="Smith M."/>
            <person name="Roesemann S."/>
            <person name="Alexander J.E."/>
            <person name="Rich S.A."/>
            <person name="Livny J."/>
            <person name="Vlamakis H."/>
            <person name="Clish C."/>
            <person name="Bullock K."/>
            <person name="Deik A."/>
            <person name="Scott J."/>
            <person name="Pierce K.A."/>
            <person name="Xavier R.J."/>
            <person name="Alm E.J."/>
        </authorList>
    </citation>
    <scope>NUCLEOTIDE SEQUENCE [LARGE SCALE GENOMIC DNA]</scope>
    <source>
        <strain evidence="2 3">BIOML-A12</strain>
    </source>
</reference>
<accession>A0A6L8XUV4</accession>
<evidence type="ECO:0000256" key="1">
    <source>
        <dbReference type="SAM" id="MobiDB-lite"/>
    </source>
</evidence>
<gene>
    <name evidence="2" type="ORF">GT712_10715</name>
</gene>
<organism evidence="2 3">
    <name type="scientific">Blautia wexlerae</name>
    <dbReference type="NCBI Taxonomy" id="418240"/>
    <lineage>
        <taxon>Bacteria</taxon>
        <taxon>Bacillati</taxon>
        <taxon>Bacillota</taxon>
        <taxon>Clostridia</taxon>
        <taxon>Lachnospirales</taxon>
        <taxon>Lachnospiraceae</taxon>
        <taxon>Blautia</taxon>
    </lineage>
</organism>
<name>A0A6L8XUV4_9FIRM</name>
<protein>
    <submittedName>
        <fullName evidence="2">Uncharacterized protein</fullName>
    </submittedName>
</protein>
<dbReference type="AlphaFoldDB" id="A0A6L8XUV4"/>
<dbReference type="Proteomes" id="UP000477156">
    <property type="component" value="Unassembled WGS sequence"/>
</dbReference>
<proteinExistence type="predicted"/>
<sequence>MTGKNKEGYPDPTASKAIQAADHMPEHTYRDYCILRAMAYRMGLKITRIKDLGSGKEWSR</sequence>
<dbReference type="RefSeq" id="WP_161276249.1">
    <property type="nucleotide sequence ID" value="NZ_WWUZ01000006.1"/>
</dbReference>
<evidence type="ECO:0000313" key="2">
    <source>
        <dbReference type="EMBL" id="MZS89530.1"/>
    </source>
</evidence>
<comment type="caution">
    <text evidence="2">The sequence shown here is derived from an EMBL/GenBank/DDBJ whole genome shotgun (WGS) entry which is preliminary data.</text>
</comment>
<evidence type="ECO:0000313" key="3">
    <source>
        <dbReference type="Proteomes" id="UP000477156"/>
    </source>
</evidence>
<dbReference type="EMBL" id="WWVF01000019">
    <property type="protein sequence ID" value="MZS89530.1"/>
    <property type="molecule type" value="Genomic_DNA"/>
</dbReference>
<feature type="region of interest" description="Disordered" evidence="1">
    <location>
        <begin position="1"/>
        <end position="22"/>
    </location>
</feature>